<evidence type="ECO:0000259" key="8">
    <source>
        <dbReference type="PROSITE" id="PS50011"/>
    </source>
</evidence>
<dbReference type="Proteomes" id="UP000001307">
    <property type="component" value="Unassembled WGS sequence"/>
</dbReference>
<dbReference type="OrthoDB" id="248923at2759"/>
<dbReference type="InterPro" id="IPR009091">
    <property type="entry name" value="RCC1/BLIP-II"/>
</dbReference>
<dbReference type="Gene3D" id="1.10.510.10">
    <property type="entry name" value="Transferase(Phosphotransferase) domain 1"/>
    <property type="match status" value="1"/>
</dbReference>
<evidence type="ECO:0000256" key="7">
    <source>
        <dbReference type="PROSITE-ProRule" id="PRU10141"/>
    </source>
</evidence>
<dbReference type="InterPro" id="IPR017441">
    <property type="entry name" value="Protein_kinase_ATP_BS"/>
</dbReference>
<feature type="domain" description="Protein kinase" evidence="8">
    <location>
        <begin position="4"/>
        <end position="261"/>
    </location>
</feature>
<dbReference type="InterPro" id="IPR001245">
    <property type="entry name" value="Ser-Thr/Tyr_kinase_cat_dom"/>
</dbReference>
<dbReference type="PROSITE" id="PS00108">
    <property type="entry name" value="PROTEIN_KINASE_ST"/>
    <property type="match status" value="1"/>
</dbReference>
<name>E4XFJ7_OIKDI</name>
<evidence type="ECO:0000256" key="3">
    <source>
        <dbReference type="ARBA" id="ARBA00022679"/>
    </source>
</evidence>
<dbReference type="PRINTS" id="PR00109">
    <property type="entry name" value="TYRKINASE"/>
</dbReference>
<dbReference type="InterPro" id="IPR011009">
    <property type="entry name" value="Kinase-like_dom_sf"/>
</dbReference>
<keyword evidence="4 7" id="KW-0547">Nucleotide-binding</keyword>
<sequence length="575" mass="63540">MSDYTKEQIVGRGAYGTVFLCRRKDGGKNAQTCILKEIPMETMSQEERESARNEVEILKVLNHPNIVRYIDSEFQSRAIVIVMEYVTGGTLFDYIQRRKDEYISEDKIISLFVQITVALSHIHSKNILHRDLKTQNLLIDRHHQVVKISDFGISKVLNSKSKALTVVGTPCYISPEVCDKSPYNQKSDIWALGCILYELCMLKRAFEAASLPALVMKIMRANYDPPAPIYSENLRRIISKCLSLEPHRRPTTSQLLCEPILFSSMLPLYASIGAYVPSSNKRKAKNNNAQSSLIKSHLRSSKVFLWGDGHLTPRELPVPNDVGVVNNVLISGGVRVGTTDQDIVLAWDASVSANGLAQYEPRRIGKSRFRDVAAGQGFLSAITDRGVLVVAKAPDFDPQIVESFLGMDCTQVSAGPRHVIALTAEGEVWCVFNEKLTDITAVKHLKPELCPLDKSLNTPARNIFSGPSSSAAITETGRLYVRGRNVENRLMLDRPSSMVNSAESFTEVKLDFPVKSITIGENHSAVISTHGNLYLVGSNKHGALGDSFSSSRSVVFRELACPVSQVAVGIGRDSM</sequence>
<protein>
    <recommendedName>
        <fullName evidence="8">Protein kinase domain-containing protein</fullName>
    </recommendedName>
</protein>
<dbReference type="Pfam" id="PF00069">
    <property type="entry name" value="Pkinase"/>
    <property type="match status" value="1"/>
</dbReference>
<dbReference type="EMBL" id="FN653045">
    <property type="protein sequence ID" value="CBY24343.1"/>
    <property type="molecule type" value="Genomic_DNA"/>
</dbReference>
<dbReference type="SUPFAM" id="SSF50985">
    <property type="entry name" value="RCC1/BLIP-II"/>
    <property type="match status" value="1"/>
</dbReference>
<dbReference type="SUPFAM" id="SSF56112">
    <property type="entry name" value="Protein kinase-like (PK-like)"/>
    <property type="match status" value="1"/>
</dbReference>
<dbReference type="FunFam" id="3.30.200.20:FF:000097">
    <property type="entry name" value="Probable serine/threonine-protein kinase nek1"/>
    <property type="match status" value="1"/>
</dbReference>
<dbReference type="InterPro" id="IPR000719">
    <property type="entry name" value="Prot_kinase_dom"/>
</dbReference>
<proteinExistence type="inferred from homology"/>
<comment type="similarity">
    <text evidence="1">Belongs to the protein kinase superfamily. NEK Ser/Thr protein kinase family. NIMA subfamily.</text>
</comment>
<dbReference type="PROSITE" id="PS00107">
    <property type="entry name" value="PROTEIN_KINASE_ATP"/>
    <property type="match status" value="1"/>
</dbReference>
<dbReference type="GO" id="GO:0005524">
    <property type="term" value="F:ATP binding"/>
    <property type="evidence" value="ECO:0007669"/>
    <property type="project" value="UniProtKB-UniRule"/>
</dbReference>
<evidence type="ECO:0000313" key="9">
    <source>
        <dbReference type="EMBL" id="CBY24343.1"/>
    </source>
</evidence>
<organism evidence="9">
    <name type="scientific">Oikopleura dioica</name>
    <name type="common">Tunicate</name>
    <dbReference type="NCBI Taxonomy" id="34765"/>
    <lineage>
        <taxon>Eukaryota</taxon>
        <taxon>Metazoa</taxon>
        <taxon>Chordata</taxon>
        <taxon>Tunicata</taxon>
        <taxon>Appendicularia</taxon>
        <taxon>Copelata</taxon>
        <taxon>Oikopleuridae</taxon>
        <taxon>Oikopleura</taxon>
    </lineage>
</organism>
<dbReference type="InterPro" id="IPR008271">
    <property type="entry name" value="Ser/Thr_kinase_AS"/>
</dbReference>
<reference evidence="9" key="1">
    <citation type="journal article" date="2010" name="Science">
        <title>Plasticity of animal genome architecture unmasked by rapid evolution of a pelagic tunicate.</title>
        <authorList>
            <person name="Denoeud F."/>
            <person name="Henriet S."/>
            <person name="Mungpakdee S."/>
            <person name="Aury J.M."/>
            <person name="Da Silva C."/>
            <person name="Brinkmann H."/>
            <person name="Mikhaleva J."/>
            <person name="Olsen L.C."/>
            <person name="Jubin C."/>
            <person name="Canestro C."/>
            <person name="Bouquet J.M."/>
            <person name="Danks G."/>
            <person name="Poulain J."/>
            <person name="Campsteijn C."/>
            <person name="Adamski M."/>
            <person name="Cross I."/>
            <person name="Yadetie F."/>
            <person name="Muffato M."/>
            <person name="Louis A."/>
            <person name="Butcher S."/>
            <person name="Tsagkogeorga G."/>
            <person name="Konrad A."/>
            <person name="Singh S."/>
            <person name="Jensen M.F."/>
            <person name="Cong E.H."/>
            <person name="Eikeseth-Otteraa H."/>
            <person name="Noel B."/>
            <person name="Anthouard V."/>
            <person name="Porcel B.M."/>
            <person name="Kachouri-Lafond R."/>
            <person name="Nishino A."/>
            <person name="Ugolini M."/>
            <person name="Chourrout P."/>
            <person name="Nishida H."/>
            <person name="Aasland R."/>
            <person name="Huzurbazar S."/>
            <person name="Westhof E."/>
            <person name="Delsuc F."/>
            <person name="Lehrach H."/>
            <person name="Reinhardt R."/>
            <person name="Weissenbach J."/>
            <person name="Roy S.W."/>
            <person name="Artiguenave F."/>
            <person name="Postlethwait J.H."/>
            <person name="Manak J.R."/>
            <person name="Thompson E.M."/>
            <person name="Jaillon O."/>
            <person name="Du Pasquier L."/>
            <person name="Boudinot P."/>
            <person name="Liberles D.A."/>
            <person name="Volff J.N."/>
            <person name="Philippe H."/>
            <person name="Lenhard B."/>
            <person name="Roest Crollius H."/>
            <person name="Wincker P."/>
            <person name="Chourrout D."/>
        </authorList>
    </citation>
    <scope>NUCLEOTIDE SEQUENCE [LARGE SCALE GENOMIC DNA]</scope>
</reference>
<dbReference type="InterPro" id="IPR044120">
    <property type="entry name" value="STKc_Nek8"/>
</dbReference>
<dbReference type="InParanoid" id="E4XFJ7"/>
<keyword evidence="10" id="KW-1185">Reference proteome</keyword>
<evidence type="ECO:0000256" key="5">
    <source>
        <dbReference type="ARBA" id="ARBA00022777"/>
    </source>
</evidence>
<dbReference type="SMART" id="SM00220">
    <property type="entry name" value="S_TKc"/>
    <property type="match status" value="1"/>
</dbReference>
<dbReference type="FunFam" id="1.10.510.10:FF:000262">
    <property type="entry name" value="Serine/threonine-protein kinase Nek8"/>
    <property type="match status" value="1"/>
</dbReference>
<dbReference type="Gene3D" id="2.130.10.30">
    <property type="entry name" value="Regulator of chromosome condensation 1/beta-lactamase-inhibitor protein II"/>
    <property type="match status" value="1"/>
</dbReference>
<keyword evidence="2" id="KW-0723">Serine/threonine-protein kinase</keyword>
<evidence type="ECO:0000256" key="2">
    <source>
        <dbReference type="ARBA" id="ARBA00022527"/>
    </source>
</evidence>
<evidence type="ECO:0000256" key="1">
    <source>
        <dbReference type="ARBA" id="ARBA00010886"/>
    </source>
</evidence>
<dbReference type="Gene3D" id="3.30.200.20">
    <property type="entry name" value="Phosphorylase Kinase, domain 1"/>
    <property type="match status" value="1"/>
</dbReference>
<keyword evidence="5" id="KW-0418">Kinase</keyword>
<dbReference type="InterPro" id="IPR051997">
    <property type="entry name" value="STK_NEK"/>
</dbReference>
<dbReference type="PROSITE" id="PS50011">
    <property type="entry name" value="PROTEIN_KINASE_DOM"/>
    <property type="match status" value="1"/>
</dbReference>
<dbReference type="GO" id="GO:0004674">
    <property type="term" value="F:protein serine/threonine kinase activity"/>
    <property type="evidence" value="ECO:0007669"/>
    <property type="project" value="UniProtKB-KW"/>
</dbReference>
<feature type="binding site" evidence="7">
    <location>
        <position position="36"/>
    </location>
    <ligand>
        <name>ATP</name>
        <dbReference type="ChEBI" id="CHEBI:30616"/>
    </ligand>
</feature>
<accession>E4XFJ7</accession>
<dbReference type="PANTHER" id="PTHR44535">
    <property type="entry name" value="PROTEIN CBG16200"/>
    <property type="match status" value="1"/>
</dbReference>
<dbReference type="PANTHER" id="PTHR44535:SF4">
    <property type="entry name" value="SERINE_THREONINE-PROTEIN KINASE NEK8"/>
    <property type="match status" value="1"/>
</dbReference>
<gene>
    <name evidence="9" type="ORF">GSOID_T00010202001</name>
</gene>
<evidence type="ECO:0000256" key="4">
    <source>
        <dbReference type="ARBA" id="ARBA00022741"/>
    </source>
</evidence>
<keyword evidence="3" id="KW-0808">Transferase</keyword>
<evidence type="ECO:0000313" key="10">
    <source>
        <dbReference type="Proteomes" id="UP000001307"/>
    </source>
</evidence>
<dbReference type="CDD" id="cd08220">
    <property type="entry name" value="STKc_Nek8"/>
    <property type="match status" value="1"/>
</dbReference>
<dbReference type="AlphaFoldDB" id="E4XFJ7"/>
<keyword evidence="6 7" id="KW-0067">ATP-binding</keyword>
<evidence type="ECO:0000256" key="6">
    <source>
        <dbReference type="ARBA" id="ARBA00022840"/>
    </source>
</evidence>